<organism evidence="2 3">
    <name type="scientific">Stagnihabitans tardus</name>
    <dbReference type="NCBI Taxonomy" id="2699202"/>
    <lineage>
        <taxon>Bacteria</taxon>
        <taxon>Pseudomonadati</taxon>
        <taxon>Pseudomonadota</taxon>
        <taxon>Alphaproteobacteria</taxon>
        <taxon>Rhodobacterales</taxon>
        <taxon>Paracoccaceae</taxon>
        <taxon>Stagnihabitans</taxon>
    </lineage>
</organism>
<dbReference type="SUPFAM" id="SSF56762">
    <property type="entry name" value="HydB/Nqo4-like"/>
    <property type="match status" value="1"/>
</dbReference>
<name>A0AAE5BST8_9RHOB</name>
<sequence>MTADHAHLAAPAPGQARGRGGAPLGAEVWLSPGRARVHLPPALPLDRLLSGRTPEEAAALLPRLFNLCPMAQEQAARLSLRLAPLPDTGAEVIRLHLSRLFVTLRAALDLRPLPPPPASPALWGGAFPQTRDDLARFLAADLPLAELARALALAFHEGEALTPPLPFPKGREALTDHPFENSPAGRQAHHPLMQALEAAEGRSPFWRLIGLMADLEAARLGALPPDFCEEGIATVQASRGAYALRVTTEGGRITGLTRRTPTDHLMAPGGALEIALSTTRRPLAPLVLALHDPCMAVTIREAENA</sequence>
<dbReference type="EMBL" id="JAABNR010000010">
    <property type="protein sequence ID" value="NBZ88265.1"/>
    <property type="molecule type" value="Genomic_DNA"/>
</dbReference>
<feature type="region of interest" description="Disordered" evidence="1">
    <location>
        <begin position="1"/>
        <end position="21"/>
    </location>
</feature>
<dbReference type="Gene3D" id="1.10.645.10">
    <property type="entry name" value="Cytochrome-c3 Hydrogenase, chain B"/>
    <property type="match status" value="1"/>
</dbReference>
<evidence type="ECO:0000313" key="3">
    <source>
        <dbReference type="Proteomes" id="UP001193501"/>
    </source>
</evidence>
<comment type="caution">
    <text evidence="2">The sequence shown here is derived from an EMBL/GenBank/DDBJ whole genome shotgun (WGS) entry which is preliminary data.</text>
</comment>
<evidence type="ECO:0000313" key="2">
    <source>
        <dbReference type="EMBL" id="NBZ88265.1"/>
    </source>
</evidence>
<proteinExistence type="predicted"/>
<gene>
    <name evidence="2" type="ORF">GV832_11800</name>
</gene>
<dbReference type="RefSeq" id="WP_168775081.1">
    <property type="nucleotide sequence ID" value="NZ_JAABNR010000010.1"/>
</dbReference>
<dbReference type="InterPro" id="IPR029014">
    <property type="entry name" value="NiFe-Hase_large"/>
</dbReference>
<protein>
    <submittedName>
        <fullName evidence="2">HupK protein</fullName>
    </submittedName>
</protein>
<dbReference type="AlphaFoldDB" id="A0AAE5BST8"/>
<accession>A0AAE5BST8</accession>
<dbReference type="Proteomes" id="UP001193501">
    <property type="component" value="Unassembled WGS sequence"/>
</dbReference>
<reference evidence="2" key="1">
    <citation type="submission" date="2020-01" db="EMBL/GenBank/DDBJ databases">
        <authorList>
            <person name="Chen W.-M."/>
        </authorList>
    </citation>
    <scope>NUCLEOTIDE SEQUENCE</scope>
    <source>
        <strain evidence="2">CYK-10</strain>
    </source>
</reference>
<keyword evidence="3" id="KW-1185">Reference proteome</keyword>
<evidence type="ECO:0000256" key="1">
    <source>
        <dbReference type="SAM" id="MobiDB-lite"/>
    </source>
</evidence>